<dbReference type="PANTHER" id="PTHR11552:SF147">
    <property type="entry name" value="CHOLINE DEHYDROGENASE, MITOCHONDRIAL"/>
    <property type="match status" value="1"/>
</dbReference>
<dbReference type="PIRSF" id="PIRSF000137">
    <property type="entry name" value="Alcohol_oxidase"/>
    <property type="match status" value="1"/>
</dbReference>
<evidence type="ECO:0000256" key="8">
    <source>
        <dbReference type="SAM" id="SignalP"/>
    </source>
</evidence>
<dbReference type="Pfam" id="PF05199">
    <property type="entry name" value="GMC_oxred_C"/>
    <property type="match status" value="1"/>
</dbReference>
<reference evidence="11" key="1">
    <citation type="submission" date="2020-11" db="EMBL/GenBank/DDBJ databases">
        <authorList>
            <consortium name="DOE Joint Genome Institute"/>
            <person name="Ahrendt S."/>
            <person name="Riley R."/>
            <person name="Andreopoulos W."/>
            <person name="Labutti K."/>
            <person name="Pangilinan J."/>
            <person name="Ruiz-Duenas F.J."/>
            <person name="Barrasa J.M."/>
            <person name="Sanchez-Garcia M."/>
            <person name="Camarero S."/>
            <person name="Miyauchi S."/>
            <person name="Serrano A."/>
            <person name="Linde D."/>
            <person name="Babiker R."/>
            <person name="Drula E."/>
            <person name="Ayuso-Fernandez I."/>
            <person name="Pacheco R."/>
            <person name="Padilla G."/>
            <person name="Ferreira P."/>
            <person name="Barriuso J."/>
            <person name="Kellner H."/>
            <person name="Castanera R."/>
            <person name="Alfaro M."/>
            <person name="Ramirez L."/>
            <person name="Pisabarro A.G."/>
            <person name="Kuo A."/>
            <person name="Tritt A."/>
            <person name="Lipzen A."/>
            <person name="He G."/>
            <person name="Yan M."/>
            <person name="Ng V."/>
            <person name="Cullen D."/>
            <person name="Martin F."/>
            <person name="Rosso M.-N."/>
            <person name="Henrissat B."/>
            <person name="Hibbett D."/>
            <person name="Martinez A.T."/>
            <person name="Grigoriev I.V."/>
        </authorList>
    </citation>
    <scope>NUCLEOTIDE SEQUENCE</scope>
    <source>
        <strain evidence="11">CBS 247.69</strain>
    </source>
</reference>
<feature type="signal peptide" evidence="8">
    <location>
        <begin position="1"/>
        <end position="22"/>
    </location>
</feature>
<dbReference type="EMBL" id="MU150352">
    <property type="protein sequence ID" value="KAF9457987.1"/>
    <property type="molecule type" value="Genomic_DNA"/>
</dbReference>
<sequence length="637" mass="68403">MTLPNALWTLFCFLTLAAPAFSALYTSPSQLPRDTFDYVIVGAGTAGNVVANRLSEVASVTVLVIEAGVTNEGVNASIIPLLGPSLTPNTPFDWNYTTTAQKAYGNRVIPYARGKMLGGSSSVNYMVYTRGSSDDFDAYAAITGDSGWGWENIKKYIPKHERWSAPADQHNTKGQFTPSAHGTDGLLQVSLPGFSTPLDQRIVDTLEEMEEFTFVEDMNSGSTLGIGWAQSSIGGGTRSSSATAYLGPNVMERSNLHVLVKSQVTKLLQTGIRDGIPVFHGLEFITTSEGPRRVTARKEIILSAGSIGTPQILQLSGIGGTSDLMRVGIKTIFNNPSVGQNLSDHPLLANEYSVKGTESYDEIFRSPTILNTNIERWLQNKTGPLASCISNHIGFFRLPDNSTILEGIEDPSSGPKGAHFELIFSNMWATPGIPAPTNGSFLTITTSVISPTSRGSVVLASSDPLEQPLINPNLLSTNFDKLTMRETIKVANRFITASPWKDYLIGPFGELAHATNDLSLDAYIAANAGTFSHPVGSAQMSSKDARYGVTDPDLKVKGVHGLRIIDASVMPFPPSAHPQAPLYLIAERGADLVKSSNTAFSDNPTSEDKNPSLSLTPSYLDLAGTIVAFLFSSLVHY</sequence>
<feature type="active site" description="Proton acceptor" evidence="5">
    <location>
        <position position="577"/>
    </location>
</feature>
<dbReference type="SUPFAM" id="SSF51905">
    <property type="entry name" value="FAD/NAD(P)-binding domain"/>
    <property type="match status" value="1"/>
</dbReference>
<comment type="caution">
    <text evidence="11">The sequence shown here is derived from an EMBL/GenBank/DDBJ whole genome shotgun (WGS) entry which is preliminary data.</text>
</comment>
<keyword evidence="4 6" id="KW-0274">FAD</keyword>
<evidence type="ECO:0000256" key="1">
    <source>
        <dbReference type="ARBA" id="ARBA00001974"/>
    </source>
</evidence>
<dbReference type="InterPro" id="IPR036188">
    <property type="entry name" value="FAD/NAD-bd_sf"/>
</dbReference>
<dbReference type="PANTHER" id="PTHR11552">
    <property type="entry name" value="GLUCOSE-METHANOL-CHOLINE GMC OXIDOREDUCTASE"/>
    <property type="match status" value="1"/>
</dbReference>
<evidence type="ECO:0000256" key="5">
    <source>
        <dbReference type="PIRSR" id="PIRSR000137-1"/>
    </source>
</evidence>
<protein>
    <recommendedName>
        <fullName evidence="9 10">Glucose-methanol-choline oxidoreductase N-terminal domain-containing protein</fullName>
    </recommendedName>
</protein>
<dbReference type="SUPFAM" id="SSF54373">
    <property type="entry name" value="FAD-linked reductases, C-terminal domain"/>
    <property type="match status" value="1"/>
</dbReference>
<dbReference type="AlphaFoldDB" id="A0A9P6CA73"/>
<dbReference type="InterPro" id="IPR012132">
    <property type="entry name" value="GMC_OxRdtase"/>
</dbReference>
<dbReference type="GO" id="GO:0016614">
    <property type="term" value="F:oxidoreductase activity, acting on CH-OH group of donors"/>
    <property type="evidence" value="ECO:0007669"/>
    <property type="project" value="InterPro"/>
</dbReference>
<dbReference type="OrthoDB" id="269227at2759"/>
<evidence type="ECO:0000256" key="4">
    <source>
        <dbReference type="ARBA" id="ARBA00022827"/>
    </source>
</evidence>
<comment type="similarity">
    <text evidence="2 7">Belongs to the GMC oxidoreductase family.</text>
</comment>
<feature type="domain" description="Glucose-methanol-choline oxidoreductase N-terminal" evidence="10">
    <location>
        <begin position="305"/>
        <end position="319"/>
    </location>
</feature>
<comment type="cofactor">
    <cofactor evidence="1 6">
        <name>FAD</name>
        <dbReference type="ChEBI" id="CHEBI:57692"/>
    </cofactor>
</comment>
<dbReference type="Gene3D" id="3.30.560.10">
    <property type="entry name" value="Glucose Oxidase, domain 3"/>
    <property type="match status" value="1"/>
</dbReference>
<dbReference type="Pfam" id="PF00732">
    <property type="entry name" value="GMC_oxred_N"/>
    <property type="match status" value="1"/>
</dbReference>
<dbReference type="Proteomes" id="UP000807353">
    <property type="component" value="Unassembled WGS sequence"/>
</dbReference>
<dbReference type="PROSITE" id="PS00624">
    <property type="entry name" value="GMC_OXRED_2"/>
    <property type="match status" value="1"/>
</dbReference>
<feature type="binding site" evidence="6">
    <location>
        <begin position="578"/>
        <end position="579"/>
    </location>
    <ligand>
        <name>FAD</name>
        <dbReference type="ChEBI" id="CHEBI:57692"/>
    </ligand>
</feature>
<keyword evidence="3 7" id="KW-0285">Flavoprotein</keyword>
<evidence type="ECO:0000259" key="10">
    <source>
        <dbReference type="PROSITE" id="PS00624"/>
    </source>
</evidence>
<proteinExistence type="inferred from homology"/>
<name>A0A9P6CA73_9AGAR</name>
<keyword evidence="12" id="KW-1185">Reference proteome</keyword>
<evidence type="ECO:0000256" key="2">
    <source>
        <dbReference type="ARBA" id="ARBA00010790"/>
    </source>
</evidence>
<dbReference type="Gene3D" id="3.50.50.60">
    <property type="entry name" value="FAD/NAD(P)-binding domain"/>
    <property type="match status" value="1"/>
</dbReference>
<evidence type="ECO:0000313" key="11">
    <source>
        <dbReference type="EMBL" id="KAF9457987.1"/>
    </source>
</evidence>
<evidence type="ECO:0000256" key="6">
    <source>
        <dbReference type="PIRSR" id="PIRSR000137-2"/>
    </source>
</evidence>
<gene>
    <name evidence="11" type="ORF">BDZ94DRAFT_1226987</name>
</gene>
<accession>A0A9P6CA73</accession>
<evidence type="ECO:0000259" key="9">
    <source>
        <dbReference type="PROSITE" id="PS00623"/>
    </source>
</evidence>
<evidence type="ECO:0000256" key="7">
    <source>
        <dbReference type="RuleBase" id="RU003968"/>
    </source>
</evidence>
<feature type="active site" description="Proton donor" evidence="5">
    <location>
        <position position="533"/>
    </location>
</feature>
<keyword evidence="8" id="KW-0732">Signal</keyword>
<feature type="binding site" evidence="6">
    <location>
        <begin position="124"/>
        <end position="127"/>
    </location>
    <ligand>
        <name>FAD</name>
        <dbReference type="ChEBI" id="CHEBI:57692"/>
    </ligand>
</feature>
<evidence type="ECO:0000313" key="12">
    <source>
        <dbReference type="Proteomes" id="UP000807353"/>
    </source>
</evidence>
<dbReference type="InterPro" id="IPR000172">
    <property type="entry name" value="GMC_OxRdtase_N"/>
</dbReference>
<dbReference type="PROSITE" id="PS00623">
    <property type="entry name" value="GMC_OXRED_1"/>
    <property type="match status" value="1"/>
</dbReference>
<organism evidence="11 12">
    <name type="scientific">Collybia nuda</name>
    <dbReference type="NCBI Taxonomy" id="64659"/>
    <lineage>
        <taxon>Eukaryota</taxon>
        <taxon>Fungi</taxon>
        <taxon>Dikarya</taxon>
        <taxon>Basidiomycota</taxon>
        <taxon>Agaricomycotina</taxon>
        <taxon>Agaricomycetes</taxon>
        <taxon>Agaricomycetidae</taxon>
        <taxon>Agaricales</taxon>
        <taxon>Tricholomatineae</taxon>
        <taxon>Clitocybaceae</taxon>
        <taxon>Collybia</taxon>
    </lineage>
</organism>
<dbReference type="GO" id="GO:0050660">
    <property type="term" value="F:flavin adenine dinucleotide binding"/>
    <property type="evidence" value="ECO:0007669"/>
    <property type="project" value="InterPro"/>
</dbReference>
<feature type="domain" description="Glucose-methanol-choline oxidoreductase N-terminal" evidence="9">
    <location>
        <begin position="114"/>
        <end position="137"/>
    </location>
</feature>
<feature type="binding site" evidence="6">
    <location>
        <position position="264"/>
    </location>
    <ligand>
        <name>FAD</name>
        <dbReference type="ChEBI" id="CHEBI:57692"/>
    </ligand>
</feature>
<dbReference type="InterPro" id="IPR007867">
    <property type="entry name" value="GMC_OxRtase_C"/>
</dbReference>
<feature type="chain" id="PRO_5040194818" description="Glucose-methanol-choline oxidoreductase N-terminal domain-containing protein" evidence="8">
    <location>
        <begin position="23"/>
        <end position="637"/>
    </location>
</feature>
<evidence type="ECO:0000256" key="3">
    <source>
        <dbReference type="ARBA" id="ARBA00022630"/>
    </source>
</evidence>